<comment type="caution">
    <text evidence="2">The sequence shown here is derived from an EMBL/GenBank/DDBJ whole genome shotgun (WGS) entry which is preliminary data.</text>
</comment>
<evidence type="ECO:0000313" key="3">
    <source>
        <dbReference type="Proteomes" id="UP000466966"/>
    </source>
</evidence>
<organism evidence="2 3">
    <name type="scientific">Alteraurantiacibacter buctensis</name>
    <dbReference type="NCBI Taxonomy" id="1503981"/>
    <lineage>
        <taxon>Bacteria</taxon>
        <taxon>Pseudomonadati</taxon>
        <taxon>Pseudomonadota</taxon>
        <taxon>Alphaproteobacteria</taxon>
        <taxon>Sphingomonadales</taxon>
        <taxon>Erythrobacteraceae</taxon>
        <taxon>Alteraurantiacibacter</taxon>
    </lineage>
</organism>
<name>A0A844YY55_9SPHN</name>
<protein>
    <submittedName>
        <fullName evidence="2">Uncharacterized protein</fullName>
    </submittedName>
</protein>
<reference evidence="2 3" key="1">
    <citation type="submission" date="2019-12" db="EMBL/GenBank/DDBJ databases">
        <title>Genomic-based taxomic classification of the family Erythrobacteraceae.</title>
        <authorList>
            <person name="Xu L."/>
        </authorList>
    </citation>
    <scope>NUCLEOTIDE SEQUENCE [LARGE SCALE GENOMIC DNA]</scope>
    <source>
        <strain evidence="2 3">M0322</strain>
    </source>
</reference>
<proteinExistence type="predicted"/>
<dbReference type="AlphaFoldDB" id="A0A844YY55"/>
<keyword evidence="3" id="KW-1185">Reference proteome</keyword>
<feature type="chain" id="PRO_5032302555" evidence="1">
    <location>
        <begin position="25"/>
        <end position="278"/>
    </location>
</feature>
<feature type="signal peptide" evidence="1">
    <location>
        <begin position="1"/>
        <end position="24"/>
    </location>
</feature>
<evidence type="ECO:0000313" key="2">
    <source>
        <dbReference type="EMBL" id="MXO73265.1"/>
    </source>
</evidence>
<accession>A0A844YY55</accession>
<evidence type="ECO:0000256" key="1">
    <source>
        <dbReference type="SAM" id="SignalP"/>
    </source>
</evidence>
<sequence length="278" mass="29756">MSRKGLFATTLALLALAAASPAAAQRGAPPPPASAREGAPVDLTGQWVAVVTEDWRWRMVTPPVGDTASVPLTAAGLAAAQAWDLAADNAAGEQCRAFGAGGIMRMPGRLRIGWQDDNTLKVETDRGQQTRLLRFIATGRQNLLPQLDDPLDAPEAPSWQGHTRAQWFHQAQSRGLGFGGPPPSPGGSLRAFTQNLRPGYLRLNGVPYSGNATVTEHFNLFEAGGTTWLVVTTIVEDPENLMQPFVTSSNFRKEADASRWAPTPCYTAPPAAIHREGE</sequence>
<dbReference type="RefSeq" id="WP_160773192.1">
    <property type="nucleotide sequence ID" value="NZ_WTYV01000008.1"/>
</dbReference>
<gene>
    <name evidence="2" type="ORF">GRI99_16675</name>
</gene>
<dbReference type="Proteomes" id="UP000466966">
    <property type="component" value="Unassembled WGS sequence"/>
</dbReference>
<dbReference type="EMBL" id="WTYV01000008">
    <property type="protein sequence ID" value="MXO73265.1"/>
    <property type="molecule type" value="Genomic_DNA"/>
</dbReference>
<keyword evidence="1" id="KW-0732">Signal</keyword>